<organism evidence="3 4">
    <name type="scientific">Ancylobacter novellus</name>
    <name type="common">Thiobacillus novellus</name>
    <dbReference type="NCBI Taxonomy" id="921"/>
    <lineage>
        <taxon>Bacteria</taxon>
        <taxon>Pseudomonadati</taxon>
        <taxon>Pseudomonadota</taxon>
        <taxon>Alphaproteobacteria</taxon>
        <taxon>Hyphomicrobiales</taxon>
        <taxon>Xanthobacteraceae</taxon>
        <taxon>Ancylobacter</taxon>
    </lineage>
</organism>
<keyword evidence="2" id="KW-0472">Membrane</keyword>
<keyword evidence="2" id="KW-0812">Transmembrane</keyword>
<feature type="region of interest" description="Disordered" evidence="1">
    <location>
        <begin position="61"/>
        <end position="82"/>
    </location>
</feature>
<evidence type="ECO:0000256" key="2">
    <source>
        <dbReference type="SAM" id="Phobius"/>
    </source>
</evidence>
<accession>A0A2W5QQF4</accession>
<gene>
    <name evidence="3" type="ORF">DI549_20630</name>
</gene>
<keyword evidence="2" id="KW-1133">Transmembrane helix</keyword>
<dbReference type="Proteomes" id="UP000248887">
    <property type="component" value="Unassembled WGS sequence"/>
</dbReference>
<evidence type="ECO:0000256" key="1">
    <source>
        <dbReference type="SAM" id="MobiDB-lite"/>
    </source>
</evidence>
<protein>
    <submittedName>
        <fullName evidence="3">Uncharacterized protein</fullName>
    </submittedName>
</protein>
<dbReference type="AlphaFoldDB" id="A0A2W5QQF4"/>
<name>A0A2W5QQF4_ANCNO</name>
<evidence type="ECO:0000313" key="4">
    <source>
        <dbReference type="Proteomes" id="UP000248887"/>
    </source>
</evidence>
<proteinExistence type="predicted"/>
<evidence type="ECO:0000313" key="3">
    <source>
        <dbReference type="EMBL" id="PZQ79256.1"/>
    </source>
</evidence>
<comment type="caution">
    <text evidence="3">The sequence shown here is derived from an EMBL/GenBank/DDBJ whole genome shotgun (WGS) entry which is preliminary data.</text>
</comment>
<sequence length="82" mass="8798">MTALIGLIASPAGRAGALLALALLALGGSYIKGRMEGRAACLAQGESDVLETIRRADRARAAADRRTADERRLRDDDTFRRD</sequence>
<dbReference type="EMBL" id="QFQD01000095">
    <property type="protein sequence ID" value="PZQ79256.1"/>
    <property type="molecule type" value="Genomic_DNA"/>
</dbReference>
<feature type="transmembrane region" description="Helical" evidence="2">
    <location>
        <begin position="12"/>
        <end position="31"/>
    </location>
</feature>
<reference evidence="3 4" key="1">
    <citation type="submission" date="2017-08" db="EMBL/GenBank/DDBJ databases">
        <title>Infants hospitalized years apart are colonized by the same room-sourced microbial strains.</title>
        <authorList>
            <person name="Brooks B."/>
            <person name="Olm M.R."/>
            <person name="Firek B.A."/>
            <person name="Baker R."/>
            <person name="Thomas B.C."/>
            <person name="Morowitz M.J."/>
            <person name="Banfield J.F."/>
        </authorList>
    </citation>
    <scope>NUCLEOTIDE SEQUENCE [LARGE SCALE GENOMIC DNA]</scope>
    <source>
        <strain evidence="3">S2_005_001_R2_27</strain>
    </source>
</reference>